<dbReference type="InterPro" id="IPR050496">
    <property type="entry name" value="SNF2_RAD54_helicase_repair"/>
</dbReference>
<dbReference type="GO" id="GO:0016787">
    <property type="term" value="F:hydrolase activity"/>
    <property type="evidence" value="ECO:0007669"/>
    <property type="project" value="UniProtKB-KW"/>
</dbReference>
<dbReference type="KEGG" id="oho:Oweho_0661"/>
<dbReference type="eggNOG" id="COG0553">
    <property type="taxonomic scope" value="Bacteria"/>
</dbReference>
<dbReference type="PATRIC" id="fig|926562.3.peg.674"/>
<dbReference type="PROSITE" id="PS51192">
    <property type="entry name" value="HELICASE_ATP_BIND_1"/>
    <property type="match status" value="1"/>
</dbReference>
<evidence type="ECO:0000259" key="3">
    <source>
        <dbReference type="PROSITE" id="PS51192"/>
    </source>
</evidence>
<proteinExistence type="predicted"/>
<dbReference type="GO" id="GO:0005524">
    <property type="term" value="F:ATP binding"/>
    <property type="evidence" value="ECO:0007669"/>
    <property type="project" value="InterPro"/>
</dbReference>
<feature type="compositionally biased region" description="Polar residues" evidence="2">
    <location>
        <begin position="1"/>
        <end position="13"/>
    </location>
</feature>
<dbReference type="InterPro" id="IPR038718">
    <property type="entry name" value="SNF2-like_sf"/>
</dbReference>
<dbReference type="InterPro" id="IPR049730">
    <property type="entry name" value="SNF2/RAD54-like_C"/>
</dbReference>
<dbReference type="InterPro" id="IPR000330">
    <property type="entry name" value="SNF2_N"/>
</dbReference>
<dbReference type="EMBL" id="CP003156">
    <property type="protein sequence ID" value="AEV31675.1"/>
    <property type="molecule type" value="Genomic_DNA"/>
</dbReference>
<dbReference type="SMART" id="SM00487">
    <property type="entry name" value="DEXDc"/>
    <property type="match status" value="1"/>
</dbReference>
<dbReference type="Proteomes" id="UP000005631">
    <property type="component" value="Chromosome"/>
</dbReference>
<evidence type="ECO:0000313" key="6">
    <source>
        <dbReference type="Proteomes" id="UP000005631"/>
    </source>
</evidence>
<keyword evidence="1" id="KW-0378">Hydrolase</keyword>
<keyword evidence="5" id="KW-0547">Nucleotide-binding</keyword>
<keyword evidence="6" id="KW-1185">Reference proteome</keyword>
<dbReference type="AlphaFoldDB" id="G8R104"/>
<dbReference type="InterPro" id="IPR013663">
    <property type="entry name" value="Helicase_SWF/SNF/SWI_bac"/>
</dbReference>
<evidence type="ECO:0000313" key="5">
    <source>
        <dbReference type="EMBL" id="AEV31675.1"/>
    </source>
</evidence>
<dbReference type="InterPro" id="IPR001650">
    <property type="entry name" value="Helicase_C-like"/>
</dbReference>
<gene>
    <name evidence="5" type="ordered locus">Oweho_0661</name>
</gene>
<organism evidence="5 6">
    <name type="scientific">Owenweeksia hongkongensis (strain DSM 17368 / CIP 108786 / JCM 12287 / NRRL B-23963 / UST20020801)</name>
    <dbReference type="NCBI Taxonomy" id="926562"/>
    <lineage>
        <taxon>Bacteria</taxon>
        <taxon>Pseudomonadati</taxon>
        <taxon>Bacteroidota</taxon>
        <taxon>Flavobacteriia</taxon>
        <taxon>Flavobacteriales</taxon>
        <taxon>Owenweeksiaceae</taxon>
        <taxon>Owenweeksia</taxon>
    </lineage>
</organism>
<protein>
    <submittedName>
        <fullName evidence="5">DNA/RNA helicase, superfamily II, SNF2 family</fullName>
    </submittedName>
</protein>
<dbReference type="STRING" id="926562.Oweho_0661"/>
<dbReference type="GO" id="GO:0015616">
    <property type="term" value="F:DNA translocase activity"/>
    <property type="evidence" value="ECO:0007669"/>
    <property type="project" value="TreeGrafter"/>
</dbReference>
<dbReference type="HOGENOM" id="CLU_000315_21_3_10"/>
<dbReference type="GO" id="GO:0004386">
    <property type="term" value="F:helicase activity"/>
    <property type="evidence" value="ECO:0007669"/>
    <property type="project" value="UniProtKB-KW"/>
</dbReference>
<dbReference type="SUPFAM" id="SSF52540">
    <property type="entry name" value="P-loop containing nucleoside triphosphate hydrolases"/>
    <property type="match status" value="2"/>
</dbReference>
<dbReference type="InterPro" id="IPR027417">
    <property type="entry name" value="P-loop_NTPase"/>
</dbReference>
<dbReference type="Gene3D" id="3.40.50.300">
    <property type="entry name" value="P-loop containing nucleotide triphosphate hydrolases"/>
    <property type="match status" value="1"/>
</dbReference>
<evidence type="ECO:0000256" key="2">
    <source>
        <dbReference type="SAM" id="MobiDB-lite"/>
    </source>
</evidence>
<dbReference type="Pfam" id="PF08455">
    <property type="entry name" value="SNF2_assoc"/>
    <property type="match status" value="1"/>
</dbReference>
<accession>G8R104</accession>
<evidence type="ECO:0000256" key="1">
    <source>
        <dbReference type="ARBA" id="ARBA00022801"/>
    </source>
</evidence>
<keyword evidence="5" id="KW-0067">ATP-binding</keyword>
<feature type="region of interest" description="Disordered" evidence="2">
    <location>
        <begin position="1"/>
        <end position="39"/>
    </location>
</feature>
<reference evidence="5 6" key="1">
    <citation type="journal article" date="2012" name="Stand. Genomic Sci.">
        <title>Genome sequence of the orange-pigmented seawater bacterium Owenweeksia hongkongensis type strain (UST20020801(T)).</title>
        <authorList>
            <person name="Riedel T."/>
            <person name="Held B."/>
            <person name="Nolan M."/>
            <person name="Lucas S."/>
            <person name="Lapidus A."/>
            <person name="Tice H."/>
            <person name="Del Rio T.G."/>
            <person name="Cheng J.F."/>
            <person name="Han C."/>
            <person name="Tapia R."/>
            <person name="Goodwin L.A."/>
            <person name="Pitluck S."/>
            <person name="Liolios K."/>
            <person name="Mavromatis K."/>
            <person name="Pagani I."/>
            <person name="Ivanova N."/>
            <person name="Mikhailova N."/>
            <person name="Pati A."/>
            <person name="Chen A."/>
            <person name="Palaniappan K."/>
            <person name="Rohde M."/>
            <person name="Tindall B.J."/>
            <person name="Detter J.C."/>
            <person name="Goker M."/>
            <person name="Woyke T."/>
            <person name="Bristow J."/>
            <person name="Eisen J.A."/>
            <person name="Markowitz V."/>
            <person name="Hugenholtz P."/>
            <person name="Klenk H.P."/>
            <person name="Kyrpides N.C."/>
        </authorList>
    </citation>
    <scope>NUCLEOTIDE SEQUENCE</scope>
    <source>
        <strain evidence="6">DSM 17368 / JCM 12287 / NRRL B-23963</strain>
    </source>
</reference>
<dbReference type="Gene3D" id="3.40.50.10810">
    <property type="entry name" value="Tandem AAA-ATPase domain"/>
    <property type="match status" value="1"/>
</dbReference>
<feature type="domain" description="Helicase C-terminal" evidence="4">
    <location>
        <begin position="817"/>
        <end position="968"/>
    </location>
</feature>
<dbReference type="PROSITE" id="PS51194">
    <property type="entry name" value="HELICASE_CTER"/>
    <property type="match status" value="1"/>
</dbReference>
<feature type="domain" description="Helicase ATP-binding" evidence="3">
    <location>
        <begin position="531"/>
        <end position="690"/>
    </location>
</feature>
<dbReference type="SMART" id="SM00490">
    <property type="entry name" value="HELICc"/>
    <property type="match status" value="1"/>
</dbReference>
<dbReference type="CDD" id="cd18793">
    <property type="entry name" value="SF2_C_SNF"/>
    <property type="match status" value="1"/>
</dbReference>
<evidence type="ECO:0000259" key="4">
    <source>
        <dbReference type="PROSITE" id="PS51194"/>
    </source>
</evidence>
<dbReference type="InterPro" id="IPR014001">
    <property type="entry name" value="Helicase_ATP-bd"/>
</dbReference>
<feature type="compositionally biased region" description="Basic and acidic residues" evidence="2">
    <location>
        <begin position="26"/>
        <end position="39"/>
    </location>
</feature>
<sequence>MKPQNPNTKNLENAENYEPYSSGETSVEKHLANYPSAKKEPESEGKTIVVIGQHRYYKLFSAQLIQCKLTKGAQLKNPLNITNPIDFMWQAERPEELKFYAAISKFQTFYDKSEADKEALRLLFKNPARYQFYEHDHRISEKVNIRSVSPVSVSVPAIDFQIRVERNAKMYSVFGELTINEMPCLLHEIEVRLGQFITRGSSWYLCENHEILEAISYFKKHENEFKLKEKSFEAFQRDVLSEMENYIPVNRTYIKSISKEFTQEVNAQLAPQKLIYIAEDGDYISLTPAMRYGNQEVALRSKKQLYGLDTRGDTYFIKRDDTAEDQFSAMLMRQHPHLPEQMENELQYYYLHKAHFLDENWFLKAFDEWQQNDIQVLGFNEIKGNKFNPNKAKVNIEVTSGLNWFNTNVEVKFGNQKASLKHLSKAVKNKSRYVQLDDGTMGIIPEEWLLKFAKYFNSAKIQEEALIIPKMSFTAVEEMYDEQLLDSQVLTEIADYRSKLTNFKEVETVSAPKDLQASLRSYQLQGLSWLNFLDDFNFGGCLADDMGLGKTIQVIAFILHLREKRSRKTHFLVLPTSLIHNWEIELEKFASSIKYNLHHGPNRPKTTDHFSDYDLVITTYQTLVSDVSFIREFTFGYVFLDESQNIKNTTSQRYKAACLLQSLNRLVLTGTPIENNTFDLYAQLSFACPGLLGTKTFFRHTYAVPIDKFKKRDSAKALQDTVSPFILRRTKKEVAKELPEKTEVTIFCEMGPEQRRVYDAYEKEFREYLSAHDDEEIDKNPMHVLRGITRLRQICNAPQLVGEDKLKGETPAKIAMLMEQLRSITGNHKVLVFSQFVSMLDLIQNELKTEKIKHVSLTGSTKNRGAVVKQFQENEDTRVFLISLKAGGTGLNLTAADYVFLVDPWWNPAVENQAIDRVYRIGQEKHVIAARLICPDTVEEKIQLMQEDKSHLAKKLVGESKPFLKGMGKEAMLGLVR</sequence>
<dbReference type="PANTHER" id="PTHR45629">
    <property type="entry name" value="SNF2/RAD54 FAMILY MEMBER"/>
    <property type="match status" value="1"/>
</dbReference>
<keyword evidence="5" id="KW-0347">Helicase</keyword>
<dbReference type="Pfam" id="PF00271">
    <property type="entry name" value="Helicase_C"/>
    <property type="match status" value="1"/>
</dbReference>
<dbReference type="PANTHER" id="PTHR45629:SF7">
    <property type="entry name" value="DNA EXCISION REPAIR PROTEIN ERCC-6-RELATED"/>
    <property type="match status" value="1"/>
</dbReference>
<dbReference type="Pfam" id="PF00176">
    <property type="entry name" value="SNF2-rel_dom"/>
    <property type="match status" value="1"/>
</dbReference>
<name>G8R104_OWEHD</name>